<gene>
    <name evidence="2" type="ORF">CRG98_030326</name>
</gene>
<proteinExistence type="predicted"/>
<organism evidence="2 3">
    <name type="scientific">Punica granatum</name>
    <name type="common">Pomegranate</name>
    <dbReference type="NCBI Taxonomy" id="22663"/>
    <lineage>
        <taxon>Eukaryota</taxon>
        <taxon>Viridiplantae</taxon>
        <taxon>Streptophyta</taxon>
        <taxon>Embryophyta</taxon>
        <taxon>Tracheophyta</taxon>
        <taxon>Spermatophyta</taxon>
        <taxon>Magnoliopsida</taxon>
        <taxon>eudicotyledons</taxon>
        <taxon>Gunneridae</taxon>
        <taxon>Pentapetalae</taxon>
        <taxon>rosids</taxon>
        <taxon>malvids</taxon>
        <taxon>Myrtales</taxon>
        <taxon>Lythraceae</taxon>
        <taxon>Punica</taxon>
    </lineage>
</organism>
<accession>A0A2I0IZU7</accession>
<evidence type="ECO:0000313" key="3">
    <source>
        <dbReference type="Proteomes" id="UP000233551"/>
    </source>
</evidence>
<evidence type="ECO:0000256" key="1">
    <source>
        <dbReference type="SAM" id="MobiDB-lite"/>
    </source>
</evidence>
<comment type="caution">
    <text evidence="2">The sequence shown here is derived from an EMBL/GenBank/DDBJ whole genome shotgun (WGS) entry which is preliminary data.</text>
</comment>
<dbReference type="AlphaFoldDB" id="A0A2I0IZU7"/>
<keyword evidence="3" id="KW-1185">Reference proteome</keyword>
<feature type="region of interest" description="Disordered" evidence="1">
    <location>
        <begin position="65"/>
        <end position="96"/>
    </location>
</feature>
<dbReference type="EMBL" id="PGOL01002254">
    <property type="protein sequence ID" value="PKI49283.1"/>
    <property type="molecule type" value="Genomic_DNA"/>
</dbReference>
<protein>
    <submittedName>
        <fullName evidence="2">Uncharacterized protein</fullName>
    </submittedName>
</protein>
<evidence type="ECO:0000313" key="2">
    <source>
        <dbReference type="EMBL" id="PKI49283.1"/>
    </source>
</evidence>
<sequence>MKGKRRLGLICGSHTDWRQCMANFVCRCFVSPVSGYAFPLKENLMMGLGPVGDLLMGLGPTGRFKDGTQPCGRSNNGTRPYGRSKDETRPCGRSINGTRPYRNLRMGLGLVGDLTLGLGPTEYLRMGLSPVGDLTMGLGPTEDLRMGLGPVGDLRMGLGSTEGLRMGLGPMGDLTIGLGPTEDLRMGLGLVGDLTMRLGPTEDLGMGLGLVGDLKAYRDVLNEALAALSVARHARRLWTLLNRAVSNCLEGVLGYPLCLRKTLLWMQGFVLCPVSLFETPQLCIAETTLKFVHDGSSFRNALNESQKELREECMYSPGGRLTAVVENGRDPSFGRRNDCAGVSYDRGSGHVLLVHLQSLQWKD</sequence>
<dbReference type="Proteomes" id="UP000233551">
    <property type="component" value="Unassembled WGS sequence"/>
</dbReference>
<name>A0A2I0IZU7_PUNGR</name>
<reference evidence="2 3" key="1">
    <citation type="submission" date="2017-11" db="EMBL/GenBank/DDBJ databases">
        <title>De-novo sequencing of pomegranate (Punica granatum L.) genome.</title>
        <authorList>
            <person name="Akparov Z."/>
            <person name="Amiraslanov A."/>
            <person name="Hajiyeva S."/>
            <person name="Abbasov M."/>
            <person name="Kaur K."/>
            <person name="Hamwieh A."/>
            <person name="Solovyev V."/>
            <person name="Salamov A."/>
            <person name="Braich B."/>
            <person name="Kosarev P."/>
            <person name="Mahmoud A."/>
            <person name="Hajiyev E."/>
            <person name="Babayeva S."/>
            <person name="Izzatullayeva V."/>
            <person name="Mammadov A."/>
            <person name="Mammadov A."/>
            <person name="Sharifova S."/>
            <person name="Ojaghi J."/>
            <person name="Eynullazada K."/>
            <person name="Bayramov B."/>
            <person name="Abdulazimova A."/>
            <person name="Shahmuradov I."/>
        </authorList>
    </citation>
    <scope>NUCLEOTIDE SEQUENCE [LARGE SCALE GENOMIC DNA]</scope>
    <source>
        <strain evidence="3">cv. AG2017</strain>
        <tissue evidence="2">Leaf</tissue>
    </source>
</reference>